<keyword evidence="2" id="KW-0812">Transmembrane</keyword>
<gene>
    <name evidence="3" type="ORF">H9787_04105</name>
</gene>
<evidence type="ECO:0000313" key="4">
    <source>
        <dbReference type="Proteomes" id="UP000823824"/>
    </source>
</evidence>
<sequence length="271" mass="30164">MAKKIIRAKQTYAGSDGTGYFRGEDGKYYYGNAQNGYVTKTLDQQRRDADEAAIQAQADREQADIQSQIESYHAMRYARDHSPEARQARAAVTFAAGVSLGAFLAPVFYIFACLLVMSSLLDTWPTLLQELFFQYASGRADAATVLHTVNALAVMALFVWNLRGAWAGRQRTRWFAVPAVLLTSALYMAAETIGGPFYPFHLIFHAAYALQMASLPALILYYVGFRRGGGRQFLRGIAQRLWDLMPGQRHHHVHRGTGQQPQRHGPCGAGQ</sequence>
<feature type="transmembrane region" description="Helical" evidence="2">
    <location>
        <begin position="202"/>
        <end position="225"/>
    </location>
</feature>
<evidence type="ECO:0000256" key="1">
    <source>
        <dbReference type="SAM" id="MobiDB-lite"/>
    </source>
</evidence>
<keyword evidence="2" id="KW-0472">Membrane</keyword>
<reference evidence="3" key="1">
    <citation type="journal article" date="2021" name="PeerJ">
        <title>Extensive microbial diversity within the chicken gut microbiome revealed by metagenomics and culture.</title>
        <authorList>
            <person name="Gilroy R."/>
            <person name="Ravi A."/>
            <person name="Getino M."/>
            <person name="Pursley I."/>
            <person name="Horton D.L."/>
            <person name="Alikhan N.F."/>
            <person name="Baker D."/>
            <person name="Gharbi K."/>
            <person name="Hall N."/>
            <person name="Watson M."/>
            <person name="Adriaenssens E.M."/>
            <person name="Foster-Nyarko E."/>
            <person name="Jarju S."/>
            <person name="Secka A."/>
            <person name="Antonio M."/>
            <person name="Oren A."/>
            <person name="Chaudhuri R.R."/>
            <person name="La Ragione R."/>
            <person name="Hildebrand F."/>
            <person name="Pallen M.J."/>
        </authorList>
    </citation>
    <scope>NUCLEOTIDE SEQUENCE</scope>
    <source>
        <strain evidence="3">ChiBcec18-1249</strain>
    </source>
</reference>
<accession>A0A9D2LI11</accession>
<name>A0A9D2LI11_9FIRM</name>
<keyword evidence="2" id="KW-1133">Transmembrane helix</keyword>
<proteinExistence type="predicted"/>
<reference evidence="3" key="2">
    <citation type="submission" date="2021-04" db="EMBL/GenBank/DDBJ databases">
        <authorList>
            <person name="Gilroy R."/>
        </authorList>
    </citation>
    <scope>NUCLEOTIDE SEQUENCE</scope>
    <source>
        <strain evidence="3">ChiBcec18-1249</strain>
    </source>
</reference>
<comment type="caution">
    <text evidence="3">The sequence shown here is derived from an EMBL/GenBank/DDBJ whole genome shotgun (WGS) entry which is preliminary data.</text>
</comment>
<dbReference type="EMBL" id="DWZJ01000031">
    <property type="protein sequence ID" value="HJB12873.1"/>
    <property type="molecule type" value="Genomic_DNA"/>
</dbReference>
<organism evidence="3 4">
    <name type="scientific">Candidatus Oscillibacter excrementigallinarum</name>
    <dbReference type="NCBI Taxonomy" id="2838716"/>
    <lineage>
        <taxon>Bacteria</taxon>
        <taxon>Bacillati</taxon>
        <taxon>Bacillota</taxon>
        <taxon>Clostridia</taxon>
        <taxon>Eubacteriales</taxon>
        <taxon>Oscillospiraceae</taxon>
        <taxon>Oscillibacter</taxon>
    </lineage>
</organism>
<evidence type="ECO:0000256" key="2">
    <source>
        <dbReference type="SAM" id="Phobius"/>
    </source>
</evidence>
<feature type="region of interest" description="Disordered" evidence="1">
    <location>
        <begin position="250"/>
        <end position="271"/>
    </location>
</feature>
<feature type="transmembrane region" description="Helical" evidence="2">
    <location>
        <begin position="140"/>
        <end position="162"/>
    </location>
</feature>
<feature type="transmembrane region" description="Helical" evidence="2">
    <location>
        <begin position="174"/>
        <end position="190"/>
    </location>
</feature>
<evidence type="ECO:0000313" key="3">
    <source>
        <dbReference type="EMBL" id="HJB12873.1"/>
    </source>
</evidence>
<dbReference type="AlphaFoldDB" id="A0A9D2LI11"/>
<protein>
    <submittedName>
        <fullName evidence="3">Uncharacterized protein</fullName>
    </submittedName>
</protein>
<dbReference type="Proteomes" id="UP000823824">
    <property type="component" value="Unassembled WGS sequence"/>
</dbReference>
<feature type="transmembrane region" description="Helical" evidence="2">
    <location>
        <begin position="91"/>
        <end position="120"/>
    </location>
</feature>